<reference evidence="2" key="1">
    <citation type="submission" date="2020-10" db="EMBL/GenBank/DDBJ databases">
        <title>Unveiling of a novel bifunctional photoreceptor, Dualchrome1, isolated from a cosmopolitan green alga.</title>
        <authorList>
            <person name="Suzuki S."/>
            <person name="Kawachi M."/>
        </authorList>
    </citation>
    <scope>NUCLEOTIDE SEQUENCE</scope>
    <source>
        <strain evidence="2">NIES 2893</strain>
    </source>
</reference>
<evidence type="ECO:0000256" key="1">
    <source>
        <dbReference type="SAM" id="SignalP"/>
    </source>
</evidence>
<gene>
    <name evidence="2" type="ORF">PPROV_000977600</name>
</gene>
<keyword evidence="1" id="KW-0732">Signal</keyword>
<dbReference type="AlphaFoldDB" id="A0A830HUB2"/>
<organism evidence="2 3">
    <name type="scientific">Pycnococcus provasolii</name>
    <dbReference type="NCBI Taxonomy" id="41880"/>
    <lineage>
        <taxon>Eukaryota</taxon>
        <taxon>Viridiplantae</taxon>
        <taxon>Chlorophyta</taxon>
        <taxon>Pseudoscourfieldiophyceae</taxon>
        <taxon>Pseudoscourfieldiales</taxon>
        <taxon>Pycnococcaceae</taxon>
        <taxon>Pycnococcus</taxon>
    </lineage>
</organism>
<comment type="caution">
    <text evidence="2">The sequence shown here is derived from an EMBL/GenBank/DDBJ whole genome shotgun (WGS) entry which is preliminary data.</text>
</comment>
<dbReference type="EMBL" id="BNJQ01000032">
    <property type="protein sequence ID" value="GHP11046.1"/>
    <property type="molecule type" value="Genomic_DNA"/>
</dbReference>
<feature type="signal peptide" evidence="1">
    <location>
        <begin position="1"/>
        <end position="32"/>
    </location>
</feature>
<dbReference type="Proteomes" id="UP000660262">
    <property type="component" value="Unassembled WGS sequence"/>
</dbReference>
<evidence type="ECO:0000313" key="2">
    <source>
        <dbReference type="EMBL" id="GHP11046.1"/>
    </source>
</evidence>
<keyword evidence="3" id="KW-1185">Reference proteome</keyword>
<name>A0A830HUB2_9CHLO</name>
<proteinExistence type="predicted"/>
<evidence type="ECO:0000313" key="3">
    <source>
        <dbReference type="Proteomes" id="UP000660262"/>
    </source>
</evidence>
<sequence>MEVSRARGIIFNVVVMILLSVASIHKVEVTHAQGPTDGVGTLPGGGGGYLRGARRGGFVRAPQCFEVSGAQTASCESVQTSEGGYQQRLQQGAIGGGRVRRQYIDTSYIAPPSPGSVSASTNSGGTVDWSKLSPQQQMAALATVRSSAEKERLFILELEDYSPEEEEADGSYTGI</sequence>
<feature type="chain" id="PRO_5032727363" evidence="1">
    <location>
        <begin position="33"/>
        <end position="175"/>
    </location>
</feature>
<protein>
    <submittedName>
        <fullName evidence="2">Uncharacterized protein</fullName>
    </submittedName>
</protein>
<accession>A0A830HUB2</accession>